<evidence type="ECO:0000313" key="1">
    <source>
        <dbReference type="EMBL" id="GJD63249.1"/>
    </source>
</evidence>
<sequence length="192" mass="20279">MTGRGAALSSFTVLLALLLALLAVLAAGAVMVARGEEPGGIEEVWIALFGPPDLGPIDFAALRRAPSRSDALACAVDICPLAQTDTVPPDFAVAGARLREIVRSVAARQPRTALVFTDAWGEQDRYVARTAVLRCPDTVTVEIVGRGEGRSSLALYIRSQTGCPVPATSRRRLTRWLDEIAAAAGTEANKGR</sequence>
<dbReference type="Proteomes" id="UP001055286">
    <property type="component" value="Unassembled WGS sequence"/>
</dbReference>
<evidence type="ECO:0008006" key="3">
    <source>
        <dbReference type="Google" id="ProtNLM"/>
    </source>
</evidence>
<organism evidence="1 2">
    <name type="scientific">Methylobacterium frigidaeris</name>
    <dbReference type="NCBI Taxonomy" id="2038277"/>
    <lineage>
        <taxon>Bacteria</taxon>
        <taxon>Pseudomonadati</taxon>
        <taxon>Pseudomonadota</taxon>
        <taxon>Alphaproteobacteria</taxon>
        <taxon>Hyphomicrobiales</taxon>
        <taxon>Methylobacteriaceae</taxon>
        <taxon>Methylobacterium</taxon>
    </lineage>
</organism>
<dbReference type="AlphaFoldDB" id="A0AA37M5P9"/>
<reference evidence="1" key="1">
    <citation type="journal article" date="2016" name="Front. Microbiol.">
        <title>Genome Sequence of the Piezophilic, Mesophilic Sulfate-Reducing Bacterium Desulfovibrio indicus J2T.</title>
        <authorList>
            <person name="Cao J."/>
            <person name="Maignien L."/>
            <person name="Shao Z."/>
            <person name="Alain K."/>
            <person name="Jebbar M."/>
        </authorList>
    </citation>
    <scope>NUCLEOTIDE SEQUENCE</scope>
    <source>
        <strain evidence="1">JCM 32048</strain>
    </source>
</reference>
<keyword evidence="2" id="KW-1185">Reference proteome</keyword>
<proteinExistence type="predicted"/>
<protein>
    <recommendedName>
        <fullName evidence="3">DUF1499 domain-containing protein</fullName>
    </recommendedName>
</protein>
<dbReference type="EMBL" id="BPQJ01000015">
    <property type="protein sequence ID" value="GJD63249.1"/>
    <property type="molecule type" value="Genomic_DNA"/>
</dbReference>
<comment type="caution">
    <text evidence="1">The sequence shown here is derived from an EMBL/GenBank/DDBJ whole genome shotgun (WGS) entry which is preliminary data.</text>
</comment>
<reference evidence="1" key="2">
    <citation type="submission" date="2021-08" db="EMBL/GenBank/DDBJ databases">
        <authorList>
            <person name="Tani A."/>
            <person name="Ola A."/>
            <person name="Ogura Y."/>
            <person name="Katsura K."/>
            <person name="Hayashi T."/>
        </authorList>
    </citation>
    <scope>NUCLEOTIDE SEQUENCE</scope>
    <source>
        <strain evidence="1">JCM 32048</strain>
    </source>
</reference>
<dbReference type="RefSeq" id="WP_238191665.1">
    <property type="nucleotide sequence ID" value="NZ_BPQJ01000015.1"/>
</dbReference>
<evidence type="ECO:0000313" key="2">
    <source>
        <dbReference type="Proteomes" id="UP001055286"/>
    </source>
</evidence>
<accession>A0AA37M5P9</accession>
<gene>
    <name evidence="1" type="ORF">MPEAHAMD_3413</name>
</gene>
<name>A0AA37M5P9_9HYPH</name>